<evidence type="ECO:0000313" key="1">
    <source>
        <dbReference type="EMBL" id="KAG8177880.1"/>
    </source>
</evidence>
<name>A0AAV6U0W3_9ARAC</name>
<dbReference type="Proteomes" id="UP000827092">
    <property type="component" value="Unassembled WGS sequence"/>
</dbReference>
<dbReference type="EMBL" id="JAFNEN010000740">
    <property type="protein sequence ID" value="KAG8177880.1"/>
    <property type="molecule type" value="Genomic_DNA"/>
</dbReference>
<dbReference type="AlphaFoldDB" id="A0AAV6U0W3"/>
<keyword evidence="2" id="KW-1185">Reference proteome</keyword>
<sequence length="97" mass="11413">MLEFKKGAYGLLRFLTRCCCWGHEDEYEWGYELIPDNEPKVEPAAVEETTPKAGDWKAKVGHAFVVQKRFSQMKEEMPDLDWDRLFIIWAKVTLTED</sequence>
<organism evidence="1 2">
    <name type="scientific">Oedothorax gibbosus</name>
    <dbReference type="NCBI Taxonomy" id="931172"/>
    <lineage>
        <taxon>Eukaryota</taxon>
        <taxon>Metazoa</taxon>
        <taxon>Ecdysozoa</taxon>
        <taxon>Arthropoda</taxon>
        <taxon>Chelicerata</taxon>
        <taxon>Arachnida</taxon>
        <taxon>Araneae</taxon>
        <taxon>Araneomorphae</taxon>
        <taxon>Entelegynae</taxon>
        <taxon>Araneoidea</taxon>
        <taxon>Linyphiidae</taxon>
        <taxon>Erigoninae</taxon>
        <taxon>Oedothorax</taxon>
    </lineage>
</organism>
<evidence type="ECO:0000313" key="2">
    <source>
        <dbReference type="Proteomes" id="UP000827092"/>
    </source>
</evidence>
<protein>
    <submittedName>
        <fullName evidence="1">Uncharacterized protein</fullName>
    </submittedName>
</protein>
<comment type="caution">
    <text evidence="1">The sequence shown here is derived from an EMBL/GenBank/DDBJ whole genome shotgun (WGS) entry which is preliminary data.</text>
</comment>
<reference evidence="1 2" key="1">
    <citation type="journal article" date="2022" name="Nat. Ecol. Evol.">
        <title>A masculinizing supergene underlies an exaggerated male reproductive morph in a spider.</title>
        <authorList>
            <person name="Hendrickx F."/>
            <person name="De Corte Z."/>
            <person name="Sonet G."/>
            <person name="Van Belleghem S.M."/>
            <person name="Kostlbacher S."/>
            <person name="Vangestel C."/>
        </authorList>
    </citation>
    <scope>NUCLEOTIDE SEQUENCE [LARGE SCALE GENOMIC DNA]</scope>
    <source>
        <strain evidence="1">W744_W776</strain>
    </source>
</reference>
<accession>A0AAV6U0W3</accession>
<proteinExistence type="predicted"/>
<gene>
    <name evidence="1" type="ORF">JTE90_004274</name>
</gene>